<sequence length="76" mass="8663">MIARESRRCPLRQGEQAADRRTPGAVSQLDQGQPMNRLRQIDRVTTQDPLPASAQIDELPARKNCRRLLARPVKLF</sequence>
<gene>
    <name evidence="2" type="ORF">IC63_10175</name>
</gene>
<keyword evidence="3" id="KW-1185">Reference proteome</keyword>
<feature type="region of interest" description="Disordered" evidence="1">
    <location>
        <begin position="1"/>
        <end position="37"/>
    </location>
</feature>
<dbReference type="STRING" id="690417.IC63_10175"/>
<accession>A0A099F9G6</accession>
<evidence type="ECO:0000313" key="2">
    <source>
        <dbReference type="EMBL" id="KGJ06858.1"/>
    </source>
</evidence>
<proteinExistence type="predicted"/>
<reference evidence="2 3" key="2">
    <citation type="submission" date="2014-10" db="EMBL/GenBank/DDBJ databases">
        <title>Paracoccus sanguinis sp. nov., isolated from clinical specimens of New York State patients.</title>
        <authorList>
            <person name="Mingle L.A."/>
            <person name="Cole J.A."/>
            <person name="Lapierre P."/>
            <person name="Musser K.A."/>
        </authorList>
    </citation>
    <scope>NUCLEOTIDE SEQUENCE [LARGE SCALE GENOMIC DNA]</scope>
    <source>
        <strain evidence="2 3">HAMBI 3106</strain>
    </source>
</reference>
<dbReference type="EMBL" id="JRKS01000030">
    <property type="protein sequence ID" value="KGJ06858.1"/>
    <property type="molecule type" value="Genomic_DNA"/>
</dbReference>
<protein>
    <submittedName>
        <fullName evidence="2">Uncharacterized protein</fullName>
    </submittedName>
</protein>
<reference evidence="2 3" key="1">
    <citation type="submission" date="2014-09" db="EMBL/GenBank/DDBJ databases">
        <authorList>
            <person name="McGinnis J.M."/>
            <person name="Wolfgang W.J."/>
        </authorList>
    </citation>
    <scope>NUCLEOTIDE SEQUENCE [LARGE SCALE GENOMIC DNA]</scope>
    <source>
        <strain evidence="2 3">HAMBI 3106</strain>
    </source>
</reference>
<dbReference type="Proteomes" id="UP000029917">
    <property type="component" value="Unassembled WGS sequence"/>
</dbReference>
<name>A0A099F9G6_9RHOB</name>
<comment type="caution">
    <text evidence="2">The sequence shown here is derived from an EMBL/GenBank/DDBJ whole genome shotgun (WGS) entry which is preliminary data.</text>
</comment>
<evidence type="ECO:0000256" key="1">
    <source>
        <dbReference type="SAM" id="MobiDB-lite"/>
    </source>
</evidence>
<evidence type="ECO:0000313" key="3">
    <source>
        <dbReference type="Proteomes" id="UP000029917"/>
    </source>
</evidence>
<dbReference type="AlphaFoldDB" id="A0A099F9G6"/>
<organism evidence="2 3">
    <name type="scientific">Paracoccus sphaerophysae</name>
    <dbReference type="NCBI Taxonomy" id="690417"/>
    <lineage>
        <taxon>Bacteria</taxon>
        <taxon>Pseudomonadati</taxon>
        <taxon>Pseudomonadota</taxon>
        <taxon>Alphaproteobacteria</taxon>
        <taxon>Rhodobacterales</taxon>
        <taxon>Paracoccaceae</taxon>
        <taxon>Paracoccus</taxon>
    </lineage>
</organism>